<reference evidence="2 3" key="1">
    <citation type="journal article" date="2012" name="J. Bacteriol.">
        <title>Genome sequence of the human- and animal-pathogenic strain Nocardia cyriacigeorgica GUH-2.</title>
        <authorList>
            <person name="Zoropogui A."/>
            <person name="Pujic P."/>
            <person name="Normand P."/>
            <person name="Barbe V."/>
            <person name="Beaman B."/>
            <person name="Beaman L."/>
            <person name="Boiron P."/>
            <person name="Colinon C."/>
            <person name="Deredjian A."/>
            <person name="Graindorge A."/>
            <person name="Mangenot S."/>
            <person name="Nazaret S."/>
            <person name="Neto M."/>
            <person name="Petit S."/>
            <person name="Roche D."/>
            <person name="Vallenet D."/>
            <person name="Rodriguez-Nava V."/>
            <person name="Richard Y."/>
            <person name="Cournoyer B."/>
            <person name="Blaha D."/>
        </authorList>
    </citation>
    <scope>NUCLEOTIDE SEQUENCE [LARGE SCALE GENOMIC DNA]</scope>
    <source>
        <strain evidence="2 3">GUH-2</strain>
    </source>
</reference>
<dbReference type="Proteomes" id="UP000008190">
    <property type="component" value="Chromosome"/>
</dbReference>
<keyword evidence="1" id="KW-0472">Membrane</keyword>
<name>H6R2D5_NOCCG</name>
<dbReference type="AlphaFoldDB" id="H6R2D5"/>
<sequence>MITAIAVAPFALALGVVWWLFGGFAAFVLLVLLGAGVVFGGKLLR</sequence>
<evidence type="ECO:0000256" key="1">
    <source>
        <dbReference type="SAM" id="Phobius"/>
    </source>
</evidence>
<organism evidence="2 3">
    <name type="scientific">Nocardia cyriacigeorgica (strain GUH-2)</name>
    <dbReference type="NCBI Taxonomy" id="1127134"/>
    <lineage>
        <taxon>Bacteria</taxon>
        <taxon>Bacillati</taxon>
        <taxon>Actinomycetota</taxon>
        <taxon>Actinomycetes</taxon>
        <taxon>Mycobacteriales</taxon>
        <taxon>Nocardiaceae</taxon>
        <taxon>Nocardia</taxon>
    </lineage>
</organism>
<protein>
    <submittedName>
        <fullName evidence="2">Uncharacterized protein</fullName>
    </submittedName>
</protein>
<feature type="transmembrane region" description="Helical" evidence="1">
    <location>
        <begin position="16"/>
        <end position="39"/>
    </location>
</feature>
<gene>
    <name evidence="2" type="ordered locus">NOCYR_4874</name>
</gene>
<dbReference type="KEGG" id="ncy:NOCYR_4874"/>
<proteinExistence type="predicted"/>
<dbReference type="EMBL" id="FO082843">
    <property type="protein sequence ID" value="CCF65626.1"/>
    <property type="molecule type" value="Genomic_DNA"/>
</dbReference>
<keyword evidence="1" id="KW-1133">Transmembrane helix</keyword>
<accession>H6R2D5</accession>
<evidence type="ECO:0000313" key="2">
    <source>
        <dbReference type="EMBL" id="CCF65626.1"/>
    </source>
</evidence>
<evidence type="ECO:0000313" key="3">
    <source>
        <dbReference type="Proteomes" id="UP000008190"/>
    </source>
</evidence>
<keyword evidence="1" id="KW-0812">Transmembrane</keyword>
<dbReference type="HOGENOM" id="CLU_3202624_0_0_11"/>
<keyword evidence="3" id="KW-1185">Reference proteome</keyword>